<evidence type="ECO:0000256" key="1">
    <source>
        <dbReference type="SAM" id="MobiDB-lite"/>
    </source>
</evidence>
<comment type="caution">
    <text evidence="2">The sequence shown here is derived from an EMBL/GenBank/DDBJ whole genome shotgun (WGS) entry which is preliminary data.</text>
</comment>
<organism evidence="2 3">
    <name type="scientific">Paenibacillus rhizoplanae</name>
    <dbReference type="NCBI Taxonomy" id="1917181"/>
    <lineage>
        <taxon>Bacteria</taxon>
        <taxon>Bacillati</taxon>
        <taxon>Bacillota</taxon>
        <taxon>Bacilli</taxon>
        <taxon>Bacillales</taxon>
        <taxon>Paenibacillaceae</taxon>
        <taxon>Paenibacillus</taxon>
    </lineage>
</organism>
<keyword evidence="3" id="KW-1185">Reference proteome</keyword>
<gene>
    <name evidence="2" type="ORF">ACFSX3_17175</name>
</gene>
<reference evidence="3" key="1">
    <citation type="journal article" date="2019" name="Int. J. Syst. Evol. Microbiol.">
        <title>The Global Catalogue of Microorganisms (GCM) 10K type strain sequencing project: providing services to taxonomists for standard genome sequencing and annotation.</title>
        <authorList>
            <consortium name="The Broad Institute Genomics Platform"/>
            <consortium name="The Broad Institute Genome Sequencing Center for Infectious Disease"/>
            <person name="Wu L."/>
            <person name="Ma J."/>
        </authorList>
    </citation>
    <scope>NUCLEOTIDE SEQUENCE [LARGE SCALE GENOMIC DNA]</scope>
    <source>
        <strain evidence="3">CCM 8725</strain>
    </source>
</reference>
<proteinExistence type="predicted"/>
<feature type="region of interest" description="Disordered" evidence="1">
    <location>
        <begin position="56"/>
        <end position="75"/>
    </location>
</feature>
<accession>A0ABW5F9J6</accession>
<feature type="region of interest" description="Disordered" evidence="1">
    <location>
        <begin position="106"/>
        <end position="232"/>
    </location>
</feature>
<feature type="compositionally biased region" description="Basic and acidic residues" evidence="1">
    <location>
        <begin position="61"/>
        <end position="73"/>
    </location>
</feature>
<evidence type="ECO:0000313" key="3">
    <source>
        <dbReference type="Proteomes" id="UP001597448"/>
    </source>
</evidence>
<dbReference type="RefSeq" id="WP_209985042.1">
    <property type="nucleotide sequence ID" value="NZ_JBHSVQ010000001.1"/>
</dbReference>
<dbReference type="EMBL" id="JBHUKY010000029">
    <property type="protein sequence ID" value="MFD2411624.1"/>
    <property type="molecule type" value="Genomic_DNA"/>
</dbReference>
<protein>
    <submittedName>
        <fullName evidence="2">Uncharacterized protein</fullName>
    </submittedName>
</protein>
<feature type="compositionally biased region" description="Polar residues" evidence="1">
    <location>
        <begin position="205"/>
        <end position="232"/>
    </location>
</feature>
<dbReference type="Proteomes" id="UP001597448">
    <property type="component" value="Unassembled WGS sequence"/>
</dbReference>
<feature type="compositionally biased region" description="Basic and acidic residues" evidence="1">
    <location>
        <begin position="180"/>
        <end position="204"/>
    </location>
</feature>
<feature type="compositionally biased region" description="Basic residues" evidence="1">
    <location>
        <begin position="113"/>
        <end position="124"/>
    </location>
</feature>
<evidence type="ECO:0000313" key="2">
    <source>
        <dbReference type="EMBL" id="MFD2411624.1"/>
    </source>
</evidence>
<sequence>MKAEARKSEDELLVEAIHKTMGQMEQLKQACLRLSVNADDELALFMRETERLLERAQSTGREAERQEPEHREQVSTVIKQTIRPADAYVSGGKYLYNTGKSVRFIQRRSAQATRKRTSHKKRGRTVGVRAASERKRQQRQQLKPAIQPQQPKRVVEPQQPKKAAEWQQPKKAAEWQQPKKASERQQPKKTAERQQPKKSVERQQPKSMQSMNSQPSVDYQGIRISSNLKYSL</sequence>
<name>A0ABW5F9J6_9BACL</name>